<dbReference type="InterPro" id="IPR025188">
    <property type="entry name" value="DUF4113"/>
</dbReference>
<dbReference type="RefSeq" id="WP_191237151.1">
    <property type="nucleotide sequence ID" value="NZ_CP047970.1"/>
</dbReference>
<sequence length="49" mass="5687">MATLDAMNQKMGRGTVRLGVARPDAAWQLRCAHRSARYTTNWQELKRLR</sequence>
<protein>
    <submittedName>
        <fullName evidence="2">DUF4113 domain-containing protein</fullName>
    </submittedName>
</protein>
<evidence type="ECO:0000259" key="1">
    <source>
        <dbReference type="Pfam" id="PF13438"/>
    </source>
</evidence>
<dbReference type="Pfam" id="PF13438">
    <property type="entry name" value="DUF4113"/>
    <property type="match status" value="1"/>
</dbReference>
<dbReference type="Proteomes" id="UP001378242">
    <property type="component" value="Unassembled WGS sequence"/>
</dbReference>
<feature type="domain" description="DUF4113" evidence="1">
    <location>
        <begin position="1"/>
        <end position="45"/>
    </location>
</feature>
<organism evidence="2 3">
    <name type="scientific">Cobetia marina</name>
    <name type="common">Deleya marina</name>
    <dbReference type="NCBI Taxonomy" id="28258"/>
    <lineage>
        <taxon>Bacteria</taxon>
        <taxon>Pseudomonadati</taxon>
        <taxon>Pseudomonadota</taxon>
        <taxon>Gammaproteobacteria</taxon>
        <taxon>Oceanospirillales</taxon>
        <taxon>Halomonadaceae</taxon>
        <taxon>Cobetia</taxon>
    </lineage>
</organism>
<accession>A0ABU9GC66</accession>
<keyword evidence="3" id="KW-1185">Reference proteome</keyword>
<reference evidence="2 3" key="1">
    <citation type="submission" date="2024-02" db="EMBL/GenBank/DDBJ databases">
        <title>Bacteria isolated from the canopy kelp, Nereocystis luetkeana.</title>
        <authorList>
            <person name="Pfister C.A."/>
            <person name="Younker I.T."/>
            <person name="Light S.H."/>
        </authorList>
    </citation>
    <scope>NUCLEOTIDE SEQUENCE [LARGE SCALE GENOMIC DNA]</scope>
    <source>
        <strain evidence="2 3">TI.5.07</strain>
    </source>
</reference>
<name>A0ABU9GC66_COBMA</name>
<comment type="caution">
    <text evidence="2">The sequence shown here is derived from an EMBL/GenBank/DDBJ whole genome shotgun (WGS) entry which is preliminary data.</text>
</comment>
<proteinExistence type="predicted"/>
<gene>
    <name evidence="2" type="ORF">V6243_04415</name>
</gene>
<evidence type="ECO:0000313" key="2">
    <source>
        <dbReference type="EMBL" id="MEL0616066.1"/>
    </source>
</evidence>
<evidence type="ECO:0000313" key="3">
    <source>
        <dbReference type="Proteomes" id="UP001378242"/>
    </source>
</evidence>
<dbReference type="EMBL" id="JBAKAP010000003">
    <property type="protein sequence ID" value="MEL0616066.1"/>
    <property type="molecule type" value="Genomic_DNA"/>
</dbReference>